<dbReference type="Proteomes" id="UP001529272">
    <property type="component" value="Unassembled WGS sequence"/>
</dbReference>
<dbReference type="EMBL" id="JASZZX010000068">
    <property type="protein sequence ID" value="MDM3930214.1"/>
    <property type="molecule type" value="Genomic_DNA"/>
</dbReference>
<reference evidence="2" key="2">
    <citation type="submission" date="2023-06" db="EMBL/GenBank/DDBJ databases">
        <title>Itaconate inhibition of nontuberculous mycobacteria.</title>
        <authorList>
            <person name="Spilker T."/>
        </authorList>
    </citation>
    <scope>NUCLEOTIDE SEQUENCE [LARGE SCALE GENOMIC DNA]</scope>
    <source>
        <strain evidence="2">FLAC1071</strain>
    </source>
</reference>
<comment type="caution">
    <text evidence="1">The sequence shown here is derived from an EMBL/GenBank/DDBJ whole genome shotgun (WGS) entry which is preliminary data.</text>
</comment>
<evidence type="ECO:0000313" key="1">
    <source>
        <dbReference type="EMBL" id="MDM3930214.1"/>
    </source>
</evidence>
<sequence length="65" mass="6651">MSGRVDDAAVFTRWANTVLAGTGYSAATVGHAESNPRDDLATQALADGFAAAAWGLARQTVGGER</sequence>
<name>A0ABT7PA94_MYCIT</name>
<gene>
    <name evidence="1" type="ORF">QRB35_30220</name>
</gene>
<reference evidence="1 2" key="1">
    <citation type="submission" date="2023-06" db="EMBL/GenBank/DDBJ databases">
        <title>Itaconate inhibition of nontuberculous mycobacteria.</title>
        <authorList>
            <person name="Breen P."/>
            <person name="Zimbric M."/>
            <person name="Caverly L."/>
        </authorList>
    </citation>
    <scope>NUCLEOTIDE SEQUENCE [LARGE SCALE GENOMIC DNA]</scope>
    <source>
        <strain evidence="1 2">FLAC1071</strain>
    </source>
</reference>
<keyword evidence="2" id="KW-1185">Reference proteome</keyword>
<accession>A0ABT7PA94</accession>
<proteinExistence type="predicted"/>
<dbReference type="RefSeq" id="WP_054585423.1">
    <property type="nucleotide sequence ID" value="NZ_CP012886.2"/>
</dbReference>
<evidence type="ECO:0000313" key="2">
    <source>
        <dbReference type="Proteomes" id="UP001529272"/>
    </source>
</evidence>
<protein>
    <submittedName>
        <fullName evidence="1">Chemotaxis protein</fullName>
    </submittedName>
</protein>
<organism evidence="1 2">
    <name type="scientific">Mycobacterium intracellulare subsp. chimaera</name>
    <dbReference type="NCBI Taxonomy" id="222805"/>
    <lineage>
        <taxon>Bacteria</taxon>
        <taxon>Bacillati</taxon>
        <taxon>Actinomycetota</taxon>
        <taxon>Actinomycetes</taxon>
        <taxon>Mycobacteriales</taxon>
        <taxon>Mycobacteriaceae</taxon>
        <taxon>Mycobacterium</taxon>
        <taxon>Mycobacterium avium complex (MAC)</taxon>
    </lineage>
</organism>